<evidence type="ECO:0008006" key="3">
    <source>
        <dbReference type="Google" id="ProtNLM"/>
    </source>
</evidence>
<accession>A0AAV4UPH2</accession>
<sequence length="87" mass="10217">MNHPFHLHLPALEKRRQLLTRRFCHSIRRSVFSKDVPPKRWVRPARDTSALELRRGNRKDRADSVSLKVGLVGFKNGQDGDHLTCFW</sequence>
<dbReference type="Proteomes" id="UP001054837">
    <property type="component" value="Unassembled WGS sequence"/>
</dbReference>
<evidence type="ECO:0000313" key="1">
    <source>
        <dbReference type="EMBL" id="GIY59325.1"/>
    </source>
</evidence>
<comment type="caution">
    <text evidence="1">The sequence shown here is derived from an EMBL/GenBank/DDBJ whole genome shotgun (WGS) entry which is preliminary data.</text>
</comment>
<reference evidence="1 2" key="1">
    <citation type="submission" date="2021-06" db="EMBL/GenBank/DDBJ databases">
        <title>Caerostris darwini draft genome.</title>
        <authorList>
            <person name="Kono N."/>
            <person name="Arakawa K."/>
        </authorList>
    </citation>
    <scope>NUCLEOTIDE SEQUENCE [LARGE SCALE GENOMIC DNA]</scope>
</reference>
<dbReference type="EMBL" id="BPLQ01011645">
    <property type="protein sequence ID" value="GIY59325.1"/>
    <property type="molecule type" value="Genomic_DNA"/>
</dbReference>
<gene>
    <name evidence="1" type="ORF">CDAR_514231</name>
</gene>
<protein>
    <recommendedName>
        <fullName evidence="3">Ribosomal protein S14</fullName>
    </recommendedName>
</protein>
<proteinExistence type="predicted"/>
<name>A0AAV4UPH2_9ARAC</name>
<dbReference type="AlphaFoldDB" id="A0AAV4UPH2"/>
<organism evidence="1 2">
    <name type="scientific">Caerostris darwini</name>
    <dbReference type="NCBI Taxonomy" id="1538125"/>
    <lineage>
        <taxon>Eukaryota</taxon>
        <taxon>Metazoa</taxon>
        <taxon>Ecdysozoa</taxon>
        <taxon>Arthropoda</taxon>
        <taxon>Chelicerata</taxon>
        <taxon>Arachnida</taxon>
        <taxon>Araneae</taxon>
        <taxon>Araneomorphae</taxon>
        <taxon>Entelegynae</taxon>
        <taxon>Araneoidea</taxon>
        <taxon>Araneidae</taxon>
        <taxon>Caerostris</taxon>
    </lineage>
</organism>
<evidence type="ECO:0000313" key="2">
    <source>
        <dbReference type="Proteomes" id="UP001054837"/>
    </source>
</evidence>
<keyword evidence="2" id="KW-1185">Reference proteome</keyword>